<comment type="caution">
    <text evidence="1">The sequence shown here is derived from an EMBL/GenBank/DDBJ whole genome shotgun (WGS) entry which is preliminary data.</text>
</comment>
<feature type="non-terminal residue" evidence="1">
    <location>
        <position position="1"/>
    </location>
</feature>
<organism evidence="1 2">
    <name type="scientific">Cucurbita argyrosperma subsp. sororia</name>
    <dbReference type="NCBI Taxonomy" id="37648"/>
    <lineage>
        <taxon>Eukaryota</taxon>
        <taxon>Viridiplantae</taxon>
        <taxon>Streptophyta</taxon>
        <taxon>Embryophyta</taxon>
        <taxon>Tracheophyta</taxon>
        <taxon>Spermatophyta</taxon>
        <taxon>Magnoliopsida</taxon>
        <taxon>eudicotyledons</taxon>
        <taxon>Gunneridae</taxon>
        <taxon>Pentapetalae</taxon>
        <taxon>rosids</taxon>
        <taxon>fabids</taxon>
        <taxon>Cucurbitales</taxon>
        <taxon>Cucurbitaceae</taxon>
        <taxon>Cucurbiteae</taxon>
        <taxon>Cucurbita</taxon>
    </lineage>
</organism>
<reference evidence="1 2" key="1">
    <citation type="journal article" date="2021" name="Hortic Res">
        <title>The domestication of Cucurbita argyrosperma as revealed by the genome of its wild relative.</title>
        <authorList>
            <person name="Barrera-Redondo J."/>
            <person name="Sanchez-de la Vega G."/>
            <person name="Aguirre-Liguori J.A."/>
            <person name="Castellanos-Morales G."/>
            <person name="Gutierrez-Guerrero Y.T."/>
            <person name="Aguirre-Dugua X."/>
            <person name="Aguirre-Planter E."/>
            <person name="Tenaillon M.I."/>
            <person name="Lira-Saade R."/>
            <person name="Eguiarte L.E."/>
        </authorList>
    </citation>
    <scope>NUCLEOTIDE SEQUENCE [LARGE SCALE GENOMIC DNA]</scope>
    <source>
        <strain evidence="1">JBR-2021</strain>
    </source>
</reference>
<dbReference type="AlphaFoldDB" id="A0AAV6NHJ9"/>
<gene>
    <name evidence="1" type="ORF">SDJN03_10574</name>
</gene>
<sequence>MGKGIIPLQKEGRKRLLNTHTQIALFSNHNESTASPSHPVTQMVSKSTAQDNLVPQQCLSTVIAHRKLVWAQNNRNKFNDCNIQVNVAKAEAIQIEDINWNVQEHGYKPMMERVES</sequence>
<dbReference type="Proteomes" id="UP000685013">
    <property type="component" value="Chromosome 6"/>
</dbReference>
<name>A0AAV6NHJ9_9ROSI</name>
<evidence type="ECO:0000313" key="1">
    <source>
        <dbReference type="EMBL" id="KAG6597394.1"/>
    </source>
</evidence>
<protein>
    <submittedName>
        <fullName evidence="1">Uncharacterized protein</fullName>
    </submittedName>
</protein>
<evidence type="ECO:0000313" key="2">
    <source>
        <dbReference type="Proteomes" id="UP000685013"/>
    </source>
</evidence>
<keyword evidence="2" id="KW-1185">Reference proteome</keyword>
<dbReference type="EMBL" id="JAGKQH010000006">
    <property type="protein sequence ID" value="KAG6597394.1"/>
    <property type="molecule type" value="Genomic_DNA"/>
</dbReference>
<accession>A0AAV6NHJ9</accession>
<proteinExistence type="predicted"/>